<dbReference type="SMART" id="SM00868">
    <property type="entry name" value="zf-AD"/>
    <property type="match status" value="1"/>
</dbReference>
<evidence type="ECO:0000259" key="2">
    <source>
        <dbReference type="PROSITE" id="PS51915"/>
    </source>
</evidence>
<keyword evidence="1" id="KW-0863">Zinc-finger</keyword>
<accession>A0A8J2R1X1</accession>
<dbReference type="InterPro" id="IPR012934">
    <property type="entry name" value="Znf_AD"/>
</dbReference>
<dbReference type="GO" id="GO:0005634">
    <property type="term" value="C:nucleus"/>
    <property type="evidence" value="ECO:0007669"/>
    <property type="project" value="InterPro"/>
</dbReference>
<feature type="binding site" evidence="1">
    <location>
        <position position="63"/>
    </location>
    <ligand>
        <name>Zn(2+)</name>
        <dbReference type="ChEBI" id="CHEBI:29105"/>
    </ligand>
</feature>
<dbReference type="OrthoDB" id="4748970at2759"/>
<feature type="domain" description="ZAD" evidence="2">
    <location>
        <begin position="9"/>
        <end position="87"/>
    </location>
</feature>
<gene>
    <name evidence="3" type="ORF">DCHRY22_LOCUS12138</name>
</gene>
<reference evidence="3" key="1">
    <citation type="submission" date="2021-09" db="EMBL/GenBank/DDBJ databases">
        <authorList>
            <person name="Martin H S."/>
        </authorList>
    </citation>
    <scope>NUCLEOTIDE SEQUENCE</scope>
</reference>
<name>A0A8J2R1X1_9NEOP</name>
<feature type="binding site" evidence="1">
    <location>
        <position position="14"/>
    </location>
    <ligand>
        <name>Zn(2+)</name>
        <dbReference type="ChEBI" id="CHEBI:29105"/>
    </ligand>
</feature>
<comment type="caution">
    <text evidence="3">The sequence shown here is derived from an EMBL/GenBank/DDBJ whole genome shotgun (WGS) entry which is preliminary data.</text>
</comment>
<evidence type="ECO:0000313" key="3">
    <source>
        <dbReference type="EMBL" id="CAG9576970.1"/>
    </source>
</evidence>
<protein>
    <submittedName>
        <fullName evidence="3">(African queen) hypothetical protein</fullName>
    </submittedName>
</protein>
<dbReference type="AlphaFoldDB" id="A0A8J2R1X1"/>
<feature type="binding site" evidence="1">
    <location>
        <position position="11"/>
    </location>
    <ligand>
        <name>Zn(2+)</name>
        <dbReference type="ChEBI" id="CHEBI:29105"/>
    </ligand>
</feature>
<keyword evidence="1" id="KW-0479">Metal-binding</keyword>
<feature type="binding site" evidence="1">
    <location>
        <position position="60"/>
    </location>
    <ligand>
        <name>Zn(2+)</name>
        <dbReference type="ChEBI" id="CHEBI:29105"/>
    </ligand>
</feature>
<dbReference type="PROSITE" id="PS51915">
    <property type="entry name" value="ZAD"/>
    <property type="match status" value="1"/>
</dbReference>
<sequence length="118" mass="13440">MSEKSELKAVCRCCHTQDMLKAFNRLHENNEIIEIYSEMLHETFGLTLQNTPATGQYTICKTCILQLEAANQFKKQVEQCEAKLGVCQKNSFNCKVNESEMVKLEPGKCEEDEDLGSE</sequence>
<dbReference type="GO" id="GO:0008270">
    <property type="term" value="F:zinc ion binding"/>
    <property type="evidence" value="ECO:0007669"/>
    <property type="project" value="UniProtKB-UniRule"/>
</dbReference>
<proteinExistence type="predicted"/>
<evidence type="ECO:0000256" key="1">
    <source>
        <dbReference type="PROSITE-ProRule" id="PRU01263"/>
    </source>
</evidence>
<dbReference type="Proteomes" id="UP000789524">
    <property type="component" value="Unassembled WGS sequence"/>
</dbReference>
<evidence type="ECO:0000313" key="4">
    <source>
        <dbReference type="Proteomes" id="UP000789524"/>
    </source>
</evidence>
<organism evidence="3 4">
    <name type="scientific">Danaus chrysippus</name>
    <name type="common">African queen</name>
    <dbReference type="NCBI Taxonomy" id="151541"/>
    <lineage>
        <taxon>Eukaryota</taxon>
        <taxon>Metazoa</taxon>
        <taxon>Ecdysozoa</taxon>
        <taxon>Arthropoda</taxon>
        <taxon>Hexapoda</taxon>
        <taxon>Insecta</taxon>
        <taxon>Pterygota</taxon>
        <taxon>Neoptera</taxon>
        <taxon>Endopterygota</taxon>
        <taxon>Lepidoptera</taxon>
        <taxon>Glossata</taxon>
        <taxon>Ditrysia</taxon>
        <taxon>Papilionoidea</taxon>
        <taxon>Nymphalidae</taxon>
        <taxon>Danainae</taxon>
        <taxon>Danaini</taxon>
        <taxon>Danaina</taxon>
        <taxon>Danaus</taxon>
        <taxon>Anosia</taxon>
    </lineage>
</organism>
<keyword evidence="1" id="KW-0862">Zinc</keyword>
<dbReference type="EMBL" id="CAKASE010000075">
    <property type="protein sequence ID" value="CAG9576970.1"/>
    <property type="molecule type" value="Genomic_DNA"/>
</dbReference>
<dbReference type="Pfam" id="PF07776">
    <property type="entry name" value="zf-AD"/>
    <property type="match status" value="1"/>
</dbReference>
<keyword evidence="4" id="KW-1185">Reference proteome</keyword>